<proteinExistence type="predicted"/>
<feature type="compositionally biased region" description="Low complexity" evidence="1">
    <location>
        <begin position="330"/>
        <end position="405"/>
    </location>
</feature>
<sequence>NQNNTVIQPLSDEHIVTEKATGKNQNNDGYFGLNKNNYYEPPKEIVSQKEQKISENVNLNEDKKGSLKNVSSFKGFKNPTRERSPSLVSLTGENLNLDTLFNQDFVNENRSKEDSNQYSGIEQNTRIPTFSDEFTPILSPTEERKKIFIDKEILKNLDLLKKQDIKSKNLVQHDKNPLNNHLEVASLIDLREEILENNKKGDSLISLPGYIKFPDSTRKEKIERRSMEKIVEKNIPENVVEDKNILGEKDNVVVNNNIPENSTVENNIPENSTLENNNLENSTLENNIPENSTVENNIPENSTLENNIPENSTVENNIPENSTVENNIPENSTLENNTLENNNPENNTLENNNVENNNVENSTVENNNVENSTVENNNVENNNIENSTVENNIPENNNVENNNVEEGSKSQVIRELENNNSDKQIYNKKQKNVHFAKEDEFFNSENYPIVDFNEDSNLSHCSFCEEKRKTEKIFVCEFCRCIRKYEKEVTKGNYLNDDCKRFSFSFKEKTDRGIKKERTTIVSGKNPGSSEGFTTSSEFIDDDELFYGVASTKESAKEYSSFSESSSSIRSAEDLNALSSAEDLNALSSVENLSINPSSSLEASSDEEIKSIIPSSVEEISALYKTTYRGSSSNSENSPSEEDPKNLSSWEPVDEPIYTSIDPDKKNKQRISLEKVL</sequence>
<feature type="non-terminal residue" evidence="2">
    <location>
        <position position="1"/>
    </location>
</feature>
<dbReference type="EMBL" id="SBJO01000027">
    <property type="protein sequence ID" value="KAF9764351.1"/>
    <property type="molecule type" value="Genomic_DNA"/>
</dbReference>
<organism evidence="2 3">
    <name type="scientific">Nosema granulosis</name>
    <dbReference type="NCBI Taxonomy" id="83296"/>
    <lineage>
        <taxon>Eukaryota</taxon>
        <taxon>Fungi</taxon>
        <taxon>Fungi incertae sedis</taxon>
        <taxon>Microsporidia</taxon>
        <taxon>Nosematidae</taxon>
        <taxon>Nosema</taxon>
    </lineage>
</organism>
<feature type="compositionally biased region" description="Polar residues" evidence="1">
    <location>
        <begin position="520"/>
        <end position="536"/>
    </location>
</feature>
<feature type="compositionally biased region" description="Polar residues" evidence="1">
    <location>
        <begin position="288"/>
        <end position="329"/>
    </location>
</feature>
<evidence type="ECO:0000256" key="1">
    <source>
        <dbReference type="SAM" id="MobiDB-lite"/>
    </source>
</evidence>
<evidence type="ECO:0000313" key="3">
    <source>
        <dbReference type="Proteomes" id="UP000740883"/>
    </source>
</evidence>
<comment type="caution">
    <text evidence="2">The sequence shown here is derived from an EMBL/GenBank/DDBJ whole genome shotgun (WGS) entry which is preliminary data.</text>
</comment>
<evidence type="ECO:0000313" key="2">
    <source>
        <dbReference type="EMBL" id="KAF9764351.1"/>
    </source>
</evidence>
<feature type="compositionally biased region" description="Polar residues" evidence="1">
    <location>
        <begin position="260"/>
        <end position="269"/>
    </location>
</feature>
<feature type="compositionally biased region" description="Low complexity" evidence="1">
    <location>
        <begin position="270"/>
        <end position="287"/>
    </location>
</feature>
<name>A0A9P6KZZ1_9MICR</name>
<feature type="region of interest" description="Disordered" evidence="1">
    <location>
        <begin position="628"/>
        <end position="664"/>
    </location>
</feature>
<reference evidence="2 3" key="1">
    <citation type="journal article" date="2020" name="Genome Biol. Evol.">
        <title>Comparative genomics of strictly vertically transmitted, feminizing microsporidia endosymbionts of amphipod crustaceans.</title>
        <authorList>
            <person name="Cormier A."/>
            <person name="Chebbi M.A."/>
            <person name="Giraud I."/>
            <person name="Wattier R."/>
            <person name="Teixeira M."/>
            <person name="Gilbert C."/>
            <person name="Rigaud T."/>
            <person name="Cordaux R."/>
        </authorList>
    </citation>
    <scope>NUCLEOTIDE SEQUENCE [LARGE SCALE GENOMIC DNA]</scope>
    <source>
        <strain evidence="2 3">Ou3-Ou53</strain>
    </source>
</reference>
<gene>
    <name evidence="2" type="ORF">NGRA_0648</name>
</gene>
<feature type="region of interest" description="Disordered" evidence="1">
    <location>
        <begin position="260"/>
        <end position="409"/>
    </location>
</feature>
<keyword evidence="3" id="KW-1185">Reference proteome</keyword>
<accession>A0A9P6KZZ1</accession>
<dbReference type="Proteomes" id="UP000740883">
    <property type="component" value="Unassembled WGS sequence"/>
</dbReference>
<protein>
    <submittedName>
        <fullName evidence="2">Uncharacterized protein</fullName>
    </submittedName>
</protein>
<feature type="region of interest" description="Disordered" evidence="1">
    <location>
        <begin position="517"/>
        <end position="536"/>
    </location>
</feature>
<dbReference type="AlphaFoldDB" id="A0A9P6KZZ1"/>